<evidence type="ECO:0000313" key="8">
    <source>
        <dbReference type="Proteomes" id="UP001341135"/>
    </source>
</evidence>
<gene>
    <name evidence="7" type="ORF">PABY_06080</name>
</gene>
<dbReference type="GeneID" id="89288638"/>
<keyword evidence="2 5" id="KW-0812">Transmembrane</keyword>
<feature type="transmembrane region" description="Helical" evidence="5">
    <location>
        <begin position="301"/>
        <end position="319"/>
    </location>
</feature>
<evidence type="ECO:0000256" key="2">
    <source>
        <dbReference type="ARBA" id="ARBA00022692"/>
    </source>
</evidence>
<feature type="transmembrane region" description="Helical" evidence="5">
    <location>
        <begin position="266"/>
        <end position="289"/>
    </location>
</feature>
<proteinExistence type="predicted"/>
<comment type="subcellular location">
    <subcellularLocation>
        <location evidence="1">Membrane</location>
        <topology evidence="1">Multi-pass membrane protein</topology>
    </subcellularLocation>
</comment>
<keyword evidence="8" id="KW-1185">Reference proteome</keyword>
<evidence type="ECO:0000259" key="6">
    <source>
        <dbReference type="Pfam" id="PF12698"/>
    </source>
</evidence>
<feature type="transmembrane region" description="Helical" evidence="5">
    <location>
        <begin position="171"/>
        <end position="199"/>
    </location>
</feature>
<keyword evidence="4 5" id="KW-0472">Membrane</keyword>
<feature type="transmembrane region" description="Helical" evidence="5">
    <location>
        <begin position="12"/>
        <end position="32"/>
    </location>
</feature>
<protein>
    <recommendedName>
        <fullName evidence="6">ABC-2 type transporter transmembrane domain-containing protein</fullName>
    </recommendedName>
</protein>
<name>A0ABM8IU07_9CREN</name>
<dbReference type="InterPro" id="IPR013525">
    <property type="entry name" value="ABC2_TM"/>
</dbReference>
<keyword evidence="3 5" id="KW-1133">Transmembrane helix</keyword>
<evidence type="ECO:0000256" key="1">
    <source>
        <dbReference type="ARBA" id="ARBA00004141"/>
    </source>
</evidence>
<evidence type="ECO:0000256" key="4">
    <source>
        <dbReference type="ARBA" id="ARBA00023136"/>
    </source>
</evidence>
<sequence length="395" mass="41725">MRRLLAKELKTLLREPMVVVMIVMPFIIYSFMAPFYSAATEQAEEAAKLRGVRIALASCQETGPGPVLGVLAASLRAANVTVNVLETCKPVEALKTGGYDAVIVVNSTGGRFSFEVYVRGDPTRLTRTLALPGSLGAQLGRALSPGAGNVTSRAYVLLGDRLWSFEELSSVYGVGVALGYATFFILFPAASLGAALMGAEREEHMLDVLFSLPVRRRSIALSKAAAALVASLLTAASALAGLYRLFGSIGVDMGISRYYSPADLTVYVAALASEALFAVILAMLVGLFASTMRGAQSAATIVVLPAIIPPMMTMTGIPVSRLFTLVPYTAALYAGLAPLAGLERAAMATVAQLAETALALLLLVKLLESEAAVTGPETLRRLRTSLAHKLRGRRR</sequence>
<dbReference type="EMBL" id="AP028907">
    <property type="protein sequence ID" value="BES81041.1"/>
    <property type="molecule type" value="Genomic_DNA"/>
</dbReference>
<dbReference type="RefSeq" id="WP_338251793.1">
    <property type="nucleotide sequence ID" value="NZ_AP028907.1"/>
</dbReference>
<dbReference type="Proteomes" id="UP001341135">
    <property type="component" value="Chromosome"/>
</dbReference>
<reference evidence="7 8" key="1">
    <citation type="submission" date="2023-09" db="EMBL/GenBank/DDBJ databases">
        <title>Pyrofollis japonicus gen. nov. sp. nov., a novel member of the family Pyrodictiaceae isolated from the Iheya North hydrothermal field.</title>
        <authorList>
            <person name="Miyazaki U."/>
            <person name="Sanari M."/>
            <person name="Tame A."/>
            <person name="Kitajima M."/>
            <person name="Okamoto A."/>
            <person name="Sawayama S."/>
            <person name="Miyazaki J."/>
            <person name="Takai K."/>
            <person name="Nakagawa S."/>
        </authorList>
    </citation>
    <scope>NUCLEOTIDE SEQUENCE [LARGE SCALE GENOMIC DNA]</scope>
    <source>
        <strain evidence="7 8">AV2</strain>
    </source>
</reference>
<feature type="transmembrane region" description="Helical" evidence="5">
    <location>
        <begin position="220"/>
        <end position="246"/>
    </location>
</feature>
<dbReference type="PANTHER" id="PTHR43471">
    <property type="entry name" value="ABC TRANSPORTER PERMEASE"/>
    <property type="match status" value="1"/>
</dbReference>
<organism evidence="7 8">
    <name type="scientific">Pyrodictium abyssi</name>
    <dbReference type="NCBI Taxonomy" id="54256"/>
    <lineage>
        <taxon>Archaea</taxon>
        <taxon>Thermoproteota</taxon>
        <taxon>Thermoprotei</taxon>
        <taxon>Desulfurococcales</taxon>
        <taxon>Pyrodictiaceae</taxon>
        <taxon>Pyrodictium</taxon>
    </lineage>
</organism>
<feature type="domain" description="ABC-2 type transporter transmembrane" evidence="6">
    <location>
        <begin position="18"/>
        <end position="337"/>
    </location>
</feature>
<accession>A0ABM8IU07</accession>
<feature type="transmembrane region" description="Helical" evidence="5">
    <location>
        <begin position="325"/>
        <end position="342"/>
    </location>
</feature>
<evidence type="ECO:0000313" key="7">
    <source>
        <dbReference type="EMBL" id="BES81041.1"/>
    </source>
</evidence>
<evidence type="ECO:0000256" key="3">
    <source>
        <dbReference type="ARBA" id="ARBA00022989"/>
    </source>
</evidence>
<dbReference type="Pfam" id="PF12698">
    <property type="entry name" value="ABC2_membrane_3"/>
    <property type="match status" value="1"/>
</dbReference>
<evidence type="ECO:0000256" key="5">
    <source>
        <dbReference type="SAM" id="Phobius"/>
    </source>
</evidence>